<feature type="region of interest" description="Disordered" evidence="5">
    <location>
        <begin position="78"/>
        <end position="103"/>
    </location>
</feature>
<gene>
    <name evidence="7" type="ORF">SAMN04488693_1388</name>
</gene>
<dbReference type="Pfam" id="PF13520">
    <property type="entry name" value="AA_permease_2"/>
    <property type="match status" value="1"/>
</dbReference>
<protein>
    <recommendedName>
        <fullName evidence="9">Amino acid permease</fullName>
    </recommendedName>
</protein>
<keyword evidence="4 6" id="KW-0472">Membrane</keyword>
<accession>A0A1G8PW23</accession>
<proteinExistence type="predicted"/>
<evidence type="ECO:0000256" key="2">
    <source>
        <dbReference type="ARBA" id="ARBA00022692"/>
    </source>
</evidence>
<evidence type="ECO:0000313" key="8">
    <source>
        <dbReference type="Proteomes" id="UP000199258"/>
    </source>
</evidence>
<dbReference type="Proteomes" id="UP000199258">
    <property type="component" value="Unassembled WGS sequence"/>
</dbReference>
<evidence type="ECO:0000256" key="5">
    <source>
        <dbReference type="SAM" id="MobiDB-lite"/>
    </source>
</evidence>
<comment type="subcellular location">
    <subcellularLocation>
        <location evidence="1">Membrane</location>
        <topology evidence="1">Multi-pass membrane protein</topology>
    </subcellularLocation>
</comment>
<dbReference type="STRING" id="335973.SAMN04488693_1388"/>
<feature type="transmembrane region" description="Helical" evidence="6">
    <location>
        <begin position="20"/>
        <end position="43"/>
    </location>
</feature>
<reference evidence="7 8" key="1">
    <citation type="submission" date="2016-10" db="EMBL/GenBank/DDBJ databases">
        <authorList>
            <person name="de Groot N.N."/>
        </authorList>
    </citation>
    <scope>NUCLEOTIDE SEQUENCE [LARGE SCALE GENOMIC DNA]</scope>
    <source>
        <strain evidence="7 8">NP_1H</strain>
    </source>
</reference>
<keyword evidence="8" id="KW-1185">Reference proteome</keyword>
<evidence type="ECO:0000313" key="7">
    <source>
        <dbReference type="EMBL" id="SDI96415.1"/>
    </source>
</evidence>
<dbReference type="GO" id="GO:0022857">
    <property type="term" value="F:transmembrane transporter activity"/>
    <property type="evidence" value="ECO:0007669"/>
    <property type="project" value="InterPro"/>
</dbReference>
<feature type="transmembrane region" description="Helical" evidence="6">
    <location>
        <begin position="55"/>
        <end position="73"/>
    </location>
</feature>
<dbReference type="AlphaFoldDB" id="A0A1G8PW23"/>
<organism evidence="7 8">
    <name type="scientific">Arthrobacter subterraneus</name>
    <dbReference type="NCBI Taxonomy" id="335973"/>
    <lineage>
        <taxon>Bacteria</taxon>
        <taxon>Bacillati</taxon>
        <taxon>Actinomycetota</taxon>
        <taxon>Actinomycetes</taxon>
        <taxon>Micrococcales</taxon>
        <taxon>Micrococcaceae</taxon>
        <taxon>Arthrobacter</taxon>
    </lineage>
</organism>
<keyword evidence="2 6" id="KW-0812">Transmembrane</keyword>
<evidence type="ECO:0000256" key="1">
    <source>
        <dbReference type="ARBA" id="ARBA00004141"/>
    </source>
</evidence>
<evidence type="ECO:0000256" key="4">
    <source>
        <dbReference type="ARBA" id="ARBA00023136"/>
    </source>
</evidence>
<dbReference type="InterPro" id="IPR002293">
    <property type="entry name" value="AA/rel_permease1"/>
</dbReference>
<evidence type="ECO:0000256" key="6">
    <source>
        <dbReference type="SAM" id="Phobius"/>
    </source>
</evidence>
<evidence type="ECO:0000256" key="3">
    <source>
        <dbReference type="ARBA" id="ARBA00022989"/>
    </source>
</evidence>
<name>A0A1G8PW23_9MICC</name>
<keyword evidence="3 6" id="KW-1133">Transmembrane helix</keyword>
<feature type="compositionally biased region" description="Low complexity" evidence="5">
    <location>
        <begin position="87"/>
        <end position="97"/>
    </location>
</feature>
<dbReference type="Gene3D" id="1.20.1740.10">
    <property type="entry name" value="Amino acid/polyamine transporter I"/>
    <property type="match status" value="1"/>
</dbReference>
<dbReference type="EMBL" id="FNDT01000038">
    <property type="protein sequence ID" value="SDI96415.1"/>
    <property type="molecule type" value="Genomic_DNA"/>
</dbReference>
<evidence type="ECO:0008006" key="9">
    <source>
        <dbReference type="Google" id="ProtNLM"/>
    </source>
</evidence>
<dbReference type="GO" id="GO:0016020">
    <property type="term" value="C:membrane"/>
    <property type="evidence" value="ECO:0007669"/>
    <property type="project" value="UniProtKB-SubCell"/>
</dbReference>
<sequence length="103" mass="10796">MVITGINILGVKLAGTAQTFVVIFLLVIGLMLVFGSFTGGSASNMEPFFTGGMNGYFAVLVVVPFLFVGFDVIPQSAKRSTFRPGRSASSSSSPSSSQRFGMS</sequence>